<dbReference type="Pfam" id="PF13561">
    <property type="entry name" value="adh_short_C2"/>
    <property type="match status" value="1"/>
</dbReference>
<dbReference type="Proteomes" id="UP000824998">
    <property type="component" value="Unassembled WGS sequence"/>
</dbReference>
<dbReference type="PRINTS" id="PR00081">
    <property type="entry name" value="GDHRDH"/>
</dbReference>
<dbReference type="EMBL" id="MU251429">
    <property type="protein sequence ID" value="KAG9235546.1"/>
    <property type="molecule type" value="Genomic_DNA"/>
</dbReference>
<dbReference type="InterPro" id="IPR036291">
    <property type="entry name" value="NAD(P)-bd_dom_sf"/>
</dbReference>
<dbReference type="PROSITE" id="PS00061">
    <property type="entry name" value="ADH_SHORT"/>
    <property type="match status" value="1"/>
</dbReference>
<dbReference type="InterPro" id="IPR002347">
    <property type="entry name" value="SDR_fam"/>
</dbReference>
<name>A0A9P8C7Y8_9HELO</name>
<comment type="similarity">
    <text evidence="1">Belongs to the short-chain dehydrogenases/reductases (SDR) family.</text>
</comment>
<keyword evidence="5" id="KW-1185">Reference proteome</keyword>
<keyword evidence="3" id="KW-0560">Oxidoreductase</keyword>
<comment type="caution">
    <text evidence="4">The sequence shown here is derived from an EMBL/GenBank/DDBJ whole genome shotgun (WGS) entry which is preliminary data.</text>
</comment>
<dbReference type="PANTHER" id="PTHR43180">
    <property type="entry name" value="3-OXOACYL-(ACYL-CARRIER-PROTEIN) REDUCTASE (AFU_ORTHOLOGUE AFUA_6G11210)"/>
    <property type="match status" value="1"/>
</dbReference>
<evidence type="ECO:0000313" key="5">
    <source>
        <dbReference type="Proteomes" id="UP000824998"/>
    </source>
</evidence>
<dbReference type="Gene3D" id="3.40.50.720">
    <property type="entry name" value="NAD(P)-binding Rossmann-like Domain"/>
    <property type="match status" value="1"/>
</dbReference>
<evidence type="ECO:0000256" key="3">
    <source>
        <dbReference type="ARBA" id="ARBA00023002"/>
    </source>
</evidence>
<evidence type="ECO:0000256" key="1">
    <source>
        <dbReference type="ARBA" id="ARBA00006484"/>
    </source>
</evidence>
<keyword evidence="2" id="KW-0521">NADP</keyword>
<protein>
    <submittedName>
        <fullName evidence="4">Uncharacterized protein</fullName>
    </submittedName>
</protein>
<reference evidence="4" key="1">
    <citation type="journal article" date="2021" name="IMA Fungus">
        <title>Genomic characterization of three marine fungi, including Emericellopsis atlantica sp. nov. with signatures of a generalist lifestyle and marine biomass degradation.</title>
        <authorList>
            <person name="Hagestad O.C."/>
            <person name="Hou L."/>
            <person name="Andersen J.H."/>
            <person name="Hansen E.H."/>
            <person name="Altermark B."/>
            <person name="Li C."/>
            <person name="Kuhnert E."/>
            <person name="Cox R.J."/>
            <person name="Crous P.W."/>
            <person name="Spatafora J.W."/>
            <person name="Lail K."/>
            <person name="Amirebrahimi M."/>
            <person name="Lipzen A."/>
            <person name="Pangilinan J."/>
            <person name="Andreopoulos W."/>
            <person name="Hayes R.D."/>
            <person name="Ng V."/>
            <person name="Grigoriev I.V."/>
            <person name="Jackson S.A."/>
            <person name="Sutton T.D.S."/>
            <person name="Dobson A.D.W."/>
            <person name="Rama T."/>
        </authorList>
    </citation>
    <scope>NUCLEOTIDE SEQUENCE</scope>
    <source>
        <strain evidence="4">TRa018bII</strain>
    </source>
</reference>
<dbReference type="InterPro" id="IPR020904">
    <property type="entry name" value="Sc_DH/Rdtase_CS"/>
</dbReference>
<dbReference type="GO" id="GO:0016491">
    <property type="term" value="F:oxidoreductase activity"/>
    <property type="evidence" value="ECO:0007669"/>
    <property type="project" value="UniProtKB-KW"/>
</dbReference>
<evidence type="ECO:0000256" key="2">
    <source>
        <dbReference type="ARBA" id="ARBA00022857"/>
    </source>
</evidence>
<dbReference type="SUPFAM" id="SSF51735">
    <property type="entry name" value="NAD(P)-binding Rossmann-fold domains"/>
    <property type="match status" value="1"/>
</dbReference>
<organism evidence="4 5">
    <name type="scientific">Amylocarpus encephaloides</name>
    <dbReference type="NCBI Taxonomy" id="45428"/>
    <lineage>
        <taxon>Eukaryota</taxon>
        <taxon>Fungi</taxon>
        <taxon>Dikarya</taxon>
        <taxon>Ascomycota</taxon>
        <taxon>Pezizomycotina</taxon>
        <taxon>Leotiomycetes</taxon>
        <taxon>Helotiales</taxon>
        <taxon>Helotiales incertae sedis</taxon>
        <taxon>Amylocarpus</taxon>
    </lineage>
</organism>
<sequence>MAKDPNNVTEMARQSRPIDITDPYDPGWVEGKIILITGGASGFGEGFFNKWADHGANVIIGDISDAQGEALVEGARKRTGNKNHHYIHCDVTSWESQVKFFREAVRLSPTGGIDAVVANAGISDGPPMFDEVPSNLDSLEIPPAPPYRCLQVNLIGVMYTAQLAMFYLARNPTPTKAAENASLQPKPNTRDRHLLLVGSIASLGPIPGQVQYCASKHAVLGLFRSLRSSSFLNGIRINMVLPYFIDTPLIPTSGRLILAGGGFGKPEDVVDAGTRLMADTRIVGRALAIGPKIRVDEDWQLLDPDSTRGTESAVWETHAEDFVEVEVFTRRFIGALNQLERVRGWYGFALDCLVAFGYPLRRLLGR</sequence>
<evidence type="ECO:0000313" key="4">
    <source>
        <dbReference type="EMBL" id="KAG9235546.1"/>
    </source>
</evidence>
<proteinExistence type="inferred from homology"/>
<accession>A0A9P8C7Y8</accession>
<dbReference type="AlphaFoldDB" id="A0A9P8C7Y8"/>
<dbReference type="PANTHER" id="PTHR43180:SF16">
    <property type="entry name" value="BACILYSIN BIOSYNTHESIS OXIDOREDUCTASE BACC"/>
    <property type="match status" value="1"/>
</dbReference>
<dbReference type="OrthoDB" id="498125at2759"/>
<gene>
    <name evidence="4" type="ORF">BJ875DRAFT_267571</name>
</gene>